<comment type="subcellular location">
    <subcellularLocation>
        <location evidence="1">Cell outer membrane</location>
    </subcellularLocation>
</comment>
<dbReference type="PANTHER" id="PTHR40980">
    <property type="entry name" value="PLUG DOMAIN-CONTAINING PROTEIN"/>
    <property type="match status" value="1"/>
</dbReference>
<evidence type="ECO:0000313" key="5">
    <source>
        <dbReference type="EMBL" id="MCZ4224000.1"/>
    </source>
</evidence>
<keyword evidence="6" id="KW-1185">Reference proteome</keyword>
<gene>
    <name evidence="5" type="ORF">O0931_11865</name>
</gene>
<dbReference type="InterPro" id="IPR041700">
    <property type="entry name" value="OMP_b-brl_3"/>
</dbReference>
<evidence type="ECO:0000313" key="6">
    <source>
        <dbReference type="Proteomes" id="UP001144341"/>
    </source>
</evidence>
<organism evidence="5 6">
    <name type="scientific">Pedobacter rhodius</name>
    <dbReference type="NCBI Taxonomy" id="3004098"/>
    <lineage>
        <taxon>Bacteria</taxon>
        <taxon>Pseudomonadati</taxon>
        <taxon>Bacteroidota</taxon>
        <taxon>Sphingobacteriia</taxon>
        <taxon>Sphingobacteriales</taxon>
        <taxon>Sphingobacteriaceae</taxon>
        <taxon>Pedobacter</taxon>
    </lineage>
</organism>
<dbReference type="InterPro" id="IPR036942">
    <property type="entry name" value="Beta-barrel_TonB_sf"/>
</dbReference>
<dbReference type="EMBL" id="JAPWGL010000003">
    <property type="protein sequence ID" value="MCZ4224000.1"/>
    <property type="molecule type" value="Genomic_DNA"/>
</dbReference>
<accession>A0ABT4KYI7</accession>
<dbReference type="SUPFAM" id="SSF56935">
    <property type="entry name" value="Porins"/>
    <property type="match status" value="1"/>
</dbReference>
<feature type="domain" description="Outer membrane protein beta-barrel" evidence="4">
    <location>
        <begin position="359"/>
        <end position="763"/>
    </location>
</feature>
<reference evidence="5" key="1">
    <citation type="submission" date="2022-12" db="EMBL/GenBank/DDBJ databases">
        <title>Genome sequence of SJ11.</title>
        <authorList>
            <person name="Woo H."/>
        </authorList>
    </citation>
    <scope>NUCLEOTIDE SEQUENCE</scope>
    <source>
        <strain evidence="5">SJ11</strain>
    </source>
</reference>
<dbReference type="Proteomes" id="UP001144341">
    <property type="component" value="Unassembled WGS sequence"/>
</dbReference>
<comment type="caution">
    <text evidence="5">The sequence shown here is derived from an EMBL/GenBank/DDBJ whole genome shotgun (WGS) entry which is preliminary data.</text>
</comment>
<dbReference type="RefSeq" id="WP_269415795.1">
    <property type="nucleotide sequence ID" value="NZ_JAPWGL010000003.1"/>
</dbReference>
<dbReference type="Pfam" id="PF14905">
    <property type="entry name" value="OMP_b-brl_3"/>
    <property type="match status" value="1"/>
</dbReference>
<dbReference type="PANTHER" id="PTHR40980:SF4">
    <property type="entry name" value="TONB-DEPENDENT RECEPTOR-LIKE BETA-BARREL DOMAIN-CONTAINING PROTEIN"/>
    <property type="match status" value="1"/>
</dbReference>
<sequence>MSRSQEQYKISGKVNSPDKKGVPYATVTLFKDALEFKVTACDSSGNFVFAFNDDVVSQKLYLQAKNFSSVSEKYEIKNNNFIQLFLNPATTDLKTVEIKSAKPVFIRKADRFIFEPTPELAKGNSAIEIMRYTPLLKLDERSETISIINKPGTIIYINNRKSQMPTELLIQTLKSIPASDIKSIEIITNPGSEFDANIAGGIININLKRQINQGWLGNLTLQSVQSAYNTTMLNGGVTWSKQKFALQFIPFFNRSFNYSTRVNEIKYNSGALENLNSTNFRRYLVTGGGVNLDYDIDSANFLGIKLWRTGVSGKSRFNGNTNFNHPLTDSTEISAYDGNDKYTYSFGNINYRWQLNKLKDSYLDINLDYNHFFQRKEYSGEFTTTGNNSAGRPTLYFNILPQKFTNYSQKVEFSRRITLKSNLVSGVQFSSTNVGSDLSYNNVTAAGNLVESPLSNSFLYNEHYFSAFSVLKSQISKKWNANVGLRLEYTNYSTENIRDNILRDSSYFNLFPSFSVSFSPSFKHQLAVSFSRNISRPNIELLFPGRTYNNSTFFTENNPFLMPALVYKSEFSYVYNSQYAFQLSYYSTKNAYSSFIVSGVEANQNILRRTYVNYGSVNEFNLVINSSKNFFKNFWSVYFTPYLNYRYYAGKVGSTVVSDRNLNLNLILDNYIFLSRKKNWTAFLTYTFNGPKKDISGERINAGNSLDFQLKKVIGKFSLNFIATDLFNGNSIAEVNQFADLLITRNYSRTNSYNRSVMLRVRYNFGNTKLRVNKGRGTANDDIRGRAN</sequence>
<name>A0ABT4KYI7_9SPHI</name>
<keyword evidence="2" id="KW-0472">Membrane</keyword>
<dbReference type="Gene3D" id="2.40.170.20">
    <property type="entry name" value="TonB-dependent receptor, beta-barrel domain"/>
    <property type="match status" value="1"/>
</dbReference>
<evidence type="ECO:0000256" key="1">
    <source>
        <dbReference type="ARBA" id="ARBA00004442"/>
    </source>
</evidence>
<evidence type="ECO:0000259" key="4">
    <source>
        <dbReference type="Pfam" id="PF14905"/>
    </source>
</evidence>
<protein>
    <submittedName>
        <fullName evidence="5">Outer membrane beta-barrel family protein</fullName>
    </submittedName>
</protein>
<proteinExistence type="predicted"/>
<evidence type="ECO:0000256" key="3">
    <source>
        <dbReference type="ARBA" id="ARBA00023237"/>
    </source>
</evidence>
<keyword evidence="3" id="KW-0998">Cell outer membrane</keyword>
<evidence type="ECO:0000256" key="2">
    <source>
        <dbReference type="ARBA" id="ARBA00023136"/>
    </source>
</evidence>